<dbReference type="AlphaFoldDB" id="A0AAV4VFM0"/>
<protein>
    <submittedName>
        <fullName evidence="2">Uncharacterized protein</fullName>
    </submittedName>
</protein>
<organism evidence="2 3">
    <name type="scientific">Caerostris darwini</name>
    <dbReference type="NCBI Taxonomy" id="1538125"/>
    <lineage>
        <taxon>Eukaryota</taxon>
        <taxon>Metazoa</taxon>
        <taxon>Ecdysozoa</taxon>
        <taxon>Arthropoda</taxon>
        <taxon>Chelicerata</taxon>
        <taxon>Arachnida</taxon>
        <taxon>Araneae</taxon>
        <taxon>Araneomorphae</taxon>
        <taxon>Entelegynae</taxon>
        <taxon>Araneoidea</taxon>
        <taxon>Araneidae</taxon>
        <taxon>Caerostris</taxon>
    </lineage>
</organism>
<dbReference type="Proteomes" id="UP001054837">
    <property type="component" value="Unassembled WGS sequence"/>
</dbReference>
<name>A0AAV4VFM0_9ARAC</name>
<keyword evidence="3" id="KW-1185">Reference proteome</keyword>
<sequence>MRRTFEPRIMSSQPESIPSDAFVSKGLNLLQPVGNATPIPLNQLYGRYLRVAQNPRRSFELNPALCPLRFPIESRAPAANSRWQCGNPQFHPQPNSAPFSPTPLSTHLCRCYALRPPRPLVSMEGFYFTPPSLQETSRNRKRRRERQINMRQDSIQNCNGGVAIPQVSSA</sequence>
<gene>
    <name evidence="2" type="ORF">CDAR_199121</name>
</gene>
<proteinExistence type="predicted"/>
<dbReference type="EMBL" id="BPLQ01013018">
    <property type="protein sequence ID" value="GIY69156.1"/>
    <property type="molecule type" value="Genomic_DNA"/>
</dbReference>
<feature type="region of interest" description="Disordered" evidence="1">
    <location>
        <begin position="131"/>
        <end position="152"/>
    </location>
</feature>
<evidence type="ECO:0000313" key="3">
    <source>
        <dbReference type="Proteomes" id="UP001054837"/>
    </source>
</evidence>
<evidence type="ECO:0000256" key="1">
    <source>
        <dbReference type="SAM" id="MobiDB-lite"/>
    </source>
</evidence>
<evidence type="ECO:0000313" key="2">
    <source>
        <dbReference type="EMBL" id="GIY69156.1"/>
    </source>
</evidence>
<comment type="caution">
    <text evidence="2">The sequence shown here is derived from an EMBL/GenBank/DDBJ whole genome shotgun (WGS) entry which is preliminary data.</text>
</comment>
<accession>A0AAV4VFM0</accession>
<reference evidence="2 3" key="1">
    <citation type="submission" date="2021-06" db="EMBL/GenBank/DDBJ databases">
        <title>Caerostris darwini draft genome.</title>
        <authorList>
            <person name="Kono N."/>
            <person name="Arakawa K."/>
        </authorList>
    </citation>
    <scope>NUCLEOTIDE SEQUENCE [LARGE SCALE GENOMIC DNA]</scope>
</reference>